<dbReference type="PROSITE" id="PS50969">
    <property type="entry name" value="FCP1"/>
    <property type="match status" value="1"/>
</dbReference>
<evidence type="ECO:0000256" key="1">
    <source>
        <dbReference type="ARBA" id="ARBA00004167"/>
    </source>
</evidence>
<evidence type="ECO:0000256" key="4">
    <source>
        <dbReference type="ARBA" id="ARBA00022801"/>
    </source>
</evidence>
<dbReference type="Gene3D" id="3.40.50.1000">
    <property type="entry name" value="HAD superfamily/HAD-like"/>
    <property type="match status" value="1"/>
</dbReference>
<dbReference type="Pfam" id="PF03031">
    <property type="entry name" value="NIF"/>
    <property type="match status" value="1"/>
</dbReference>
<evidence type="ECO:0000256" key="9">
    <source>
        <dbReference type="ARBA" id="ARBA00048336"/>
    </source>
</evidence>
<evidence type="ECO:0000256" key="10">
    <source>
        <dbReference type="ARBA" id="ARBA00061694"/>
    </source>
</evidence>
<dbReference type="InterPro" id="IPR023214">
    <property type="entry name" value="HAD_sf"/>
</dbReference>
<dbReference type="Proteomes" id="UP001152795">
    <property type="component" value="Unassembled WGS sequence"/>
</dbReference>
<evidence type="ECO:0000256" key="8">
    <source>
        <dbReference type="ARBA" id="ARBA00047761"/>
    </source>
</evidence>
<protein>
    <recommendedName>
        <fullName evidence="2">protein-serine/threonine phosphatase</fullName>
        <ecNumber evidence="2">3.1.3.16</ecNumber>
    </recommendedName>
</protein>
<evidence type="ECO:0000313" key="13">
    <source>
        <dbReference type="Proteomes" id="UP001152795"/>
    </source>
</evidence>
<evidence type="ECO:0000256" key="7">
    <source>
        <dbReference type="ARBA" id="ARBA00023136"/>
    </source>
</evidence>
<dbReference type="GO" id="GO:0016020">
    <property type="term" value="C:membrane"/>
    <property type="evidence" value="ECO:0007669"/>
    <property type="project" value="UniProtKB-SubCell"/>
</dbReference>
<comment type="subcellular location">
    <subcellularLocation>
        <location evidence="1">Membrane</location>
        <topology evidence="1">Single-pass membrane protein</topology>
    </subcellularLocation>
</comment>
<sequence length="253" mass="29760">MELIMALKSLKEIIPLPNCRRIMTIFVKLWTLLMYVLKRNMRTVIEHQTIRYSTFELSPLSQQRLRLVRRKIFVLDLDETLIHSQRDGVGRKSLYPNMPPDFVLRVTVEHQTVRFLVHKRPHLDFFLGLVCQWFDLVVFTASLERYGMAVTDKIDNNKGFFTRRYFRHHCTLHFGTYIKDLSIINEDLSSIFILDNSPGAYMNNKDNAIPIKSWFADPSDTALLNILPMLDALRFTADVRSILSRNVHNYPAW</sequence>
<dbReference type="OrthoDB" id="277011at2759"/>
<keyword evidence="6" id="KW-1133">Transmembrane helix</keyword>
<organism evidence="12 13">
    <name type="scientific">Paramuricea clavata</name>
    <name type="common">Red gorgonian</name>
    <name type="synonym">Violescent sea-whip</name>
    <dbReference type="NCBI Taxonomy" id="317549"/>
    <lineage>
        <taxon>Eukaryota</taxon>
        <taxon>Metazoa</taxon>
        <taxon>Cnidaria</taxon>
        <taxon>Anthozoa</taxon>
        <taxon>Octocorallia</taxon>
        <taxon>Malacalcyonacea</taxon>
        <taxon>Plexauridae</taxon>
        <taxon>Paramuricea</taxon>
    </lineage>
</organism>
<name>A0A6S7FJ38_PARCT</name>
<dbReference type="EMBL" id="CACRXK020000183">
    <property type="protein sequence ID" value="CAB3979278.1"/>
    <property type="molecule type" value="Genomic_DNA"/>
</dbReference>
<evidence type="ECO:0000256" key="3">
    <source>
        <dbReference type="ARBA" id="ARBA00022692"/>
    </source>
</evidence>
<keyword evidence="7" id="KW-0472">Membrane</keyword>
<keyword evidence="3" id="KW-0812">Transmembrane</keyword>
<keyword evidence="4" id="KW-0378">Hydrolase</keyword>
<dbReference type="InterPro" id="IPR011948">
    <property type="entry name" value="Dullard_phosphatase"/>
</dbReference>
<comment type="catalytic activity">
    <reaction evidence="8">
        <text>O-phospho-L-seryl-[protein] + H2O = L-seryl-[protein] + phosphate</text>
        <dbReference type="Rhea" id="RHEA:20629"/>
        <dbReference type="Rhea" id="RHEA-COMP:9863"/>
        <dbReference type="Rhea" id="RHEA-COMP:11604"/>
        <dbReference type="ChEBI" id="CHEBI:15377"/>
        <dbReference type="ChEBI" id="CHEBI:29999"/>
        <dbReference type="ChEBI" id="CHEBI:43474"/>
        <dbReference type="ChEBI" id="CHEBI:83421"/>
        <dbReference type="EC" id="3.1.3.16"/>
    </reaction>
</comment>
<dbReference type="SMART" id="SM00577">
    <property type="entry name" value="CPDc"/>
    <property type="match status" value="1"/>
</dbReference>
<feature type="domain" description="FCP1 homology" evidence="11">
    <location>
        <begin position="66"/>
        <end position="233"/>
    </location>
</feature>
<dbReference type="InterPro" id="IPR036412">
    <property type="entry name" value="HAD-like_sf"/>
</dbReference>
<dbReference type="NCBIfam" id="TIGR02251">
    <property type="entry name" value="HIF-SF_euk"/>
    <property type="match status" value="1"/>
</dbReference>
<comment type="catalytic activity">
    <reaction evidence="9">
        <text>O-phospho-L-threonyl-[protein] + H2O = L-threonyl-[protein] + phosphate</text>
        <dbReference type="Rhea" id="RHEA:47004"/>
        <dbReference type="Rhea" id="RHEA-COMP:11060"/>
        <dbReference type="Rhea" id="RHEA-COMP:11605"/>
        <dbReference type="ChEBI" id="CHEBI:15377"/>
        <dbReference type="ChEBI" id="CHEBI:30013"/>
        <dbReference type="ChEBI" id="CHEBI:43474"/>
        <dbReference type="ChEBI" id="CHEBI:61977"/>
        <dbReference type="EC" id="3.1.3.16"/>
    </reaction>
</comment>
<evidence type="ECO:0000259" key="11">
    <source>
        <dbReference type="PROSITE" id="PS50969"/>
    </source>
</evidence>
<comment type="similarity">
    <text evidence="10">Belongs to the Dullard family.</text>
</comment>
<evidence type="ECO:0000256" key="2">
    <source>
        <dbReference type="ARBA" id="ARBA00013081"/>
    </source>
</evidence>
<evidence type="ECO:0000256" key="6">
    <source>
        <dbReference type="ARBA" id="ARBA00022989"/>
    </source>
</evidence>
<dbReference type="PANTHER" id="PTHR12210">
    <property type="entry name" value="DULLARD PROTEIN PHOSPHATASE"/>
    <property type="match status" value="1"/>
</dbReference>
<dbReference type="EC" id="3.1.3.16" evidence="2"/>
<proteinExistence type="inferred from homology"/>
<reference evidence="12" key="1">
    <citation type="submission" date="2020-04" db="EMBL/GenBank/DDBJ databases">
        <authorList>
            <person name="Alioto T."/>
            <person name="Alioto T."/>
            <person name="Gomez Garrido J."/>
        </authorList>
    </citation>
    <scope>NUCLEOTIDE SEQUENCE</scope>
    <source>
        <strain evidence="12">A484AB</strain>
    </source>
</reference>
<dbReference type="GO" id="GO:0004722">
    <property type="term" value="F:protein serine/threonine phosphatase activity"/>
    <property type="evidence" value="ECO:0007669"/>
    <property type="project" value="UniProtKB-EC"/>
</dbReference>
<comment type="caution">
    <text evidence="12">The sequence shown here is derived from an EMBL/GenBank/DDBJ whole genome shotgun (WGS) entry which is preliminary data.</text>
</comment>
<accession>A0A6S7FJ38</accession>
<dbReference type="SUPFAM" id="SSF56784">
    <property type="entry name" value="HAD-like"/>
    <property type="match status" value="1"/>
</dbReference>
<dbReference type="AlphaFoldDB" id="A0A6S7FJ38"/>
<evidence type="ECO:0000256" key="5">
    <source>
        <dbReference type="ARBA" id="ARBA00022912"/>
    </source>
</evidence>
<gene>
    <name evidence="12" type="ORF">PACLA_8A021479</name>
</gene>
<keyword evidence="5" id="KW-0904">Protein phosphatase</keyword>
<evidence type="ECO:0000313" key="12">
    <source>
        <dbReference type="EMBL" id="CAB3979278.1"/>
    </source>
</evidence>
<dbReference type="FunFam" id="3.40.50.1000:FF:000044">
    <property type="entry name" value="CTD nuclear envelope phosphatase 1"/>
    <property type="match status" value="1"/>
</dbReference>
<dbReference type="InterPro" id="IPR004274">
    <property type="entry name" value="FCP1_dom"/>
</dbReference>
<dbReference type="InterPro" id="IPR050365">
    <property type="entry name" value="TIM50"/>
</dbReference>
<dbReference type="CDD" id="cd07521">
    <property type="entry name" value="HAD_FCP1-like"/>
    <property type="match status" value="1"/>
</dbReference>
<keyword evidence="13" id="KW-1185">Reference proteome</keyword>